<evidence type="ECO:0000259" key="9">
    <source>
        <dbReference type="Pfam" id="PF16757"/>
    </source>
</evidence>
<evidence type="ECO:0000256" key="2">
    <source>
        <dbReference type="ARBA" id="ARBA00007951"/>
    </source>
</evidence>
<name>A0ABU5MYF2_9BACT</name>
<keyword evidence="6" id="KW-0326">Glycosidase</keyword>
<dbReference type="InterPro" id="IPR031919">
    <property type="entry name" value="Fucosidase_C"/>
</dbReference>
<dbReference type="PANTHER" id="PTHR10030:SF37">
    <property type="entry name" value="ALPHA-L-FUCOSIDASE-RELATED"/>
    <property type="match status" value="1"/>
</dbReference>
<dbReference type="SMART" id="SM00812">
    <property type="entry name" value="Alpha_L_fucos"/>
    <property type="match status" value="1"/>
</dbReference>
<comment type="similarity">
    <text evidence="2">Belongs to the glycosyl hydrolase 29 family.</text>
</comment>
<keyword evidence="4 7" id="KW-0732">Signal</keyword>
<dbReference type="EC" id="3.2.1.51" evidence="3"/>
<evidence type="ECO:0000256" key="1">
    <source>
        <dbReference type="ARBA" id="ARBA00004071"/>
    </source>
</evidence>
<evidence type="ECO:0000313" key="11">
    <source>
        <dbReference type="Proteomes" id="UP001290861"/>
    </source>
</evidence>
<feature type="signal peptide" evidence="7">
    <location>
        <begin position="1"/>
        <end position="20"/>
    </location>
</feature>
<evidence type="ECO:0000256" key="6">
    <source>
        <dbReference type="ARBA" id="ARBA00023295"/>
    </source>
</evidence>
<dbReference type="Gene3D" id="2.60.40.1180">
    <property type="entry name" value="Golgi alpha-mannosidase II"/>
    <property type="match status" value="1"/>
</dbReference>
<dbReference type="PIRSF" id="PIRSF001092">
    <property type="entry name" value="Alpha-L-fucosidase"/>
    <property type="match status" value="1"/>
</dbReference>
<feature type="domain" description="Glycoside hydrolase family 29 N-terminal" evidence="8">
    <location>
        <begin position="14"/>
        <end position="378"/>
    </location>
</feature>
<dbReference type="InterPro" id="IPR000933">
    <property type="entry name" value="Glyco_hydro_29"/>
</dbReference>
<dbReference type="Pfam" id="PF01120">
    <property type="entry name" value="Alpha_L_fucos"/>
    <property type="match status" value="1"/>
</dbReference>
<gene>
    <name evidence="10" type="ORF">P9H32_10815</name>
</gene>
<keyword evidence="5" id="KW-0378">Hydrolase</keyword>
<organism evidence="10 11">
    <name type="scientific">Pontiella agarivorans</name>
    <dbReference type="NCBI Taxonomy" id="3038953"/>
    <lineage>
        <taxon>Bacteria</taxon>
        <taxon>Pseudomonadati</taxon>
        <taxon>Kiritimatiellota</taxon>
        <taxon>Kiritimatiellia</taxon>
        <taxon>Kiritimatiellales</taxon>
        <taxon>Pontiellaceae</taxon>
        <taxon>Pontiella</taxon>
    </lineage>
</organism>
<feature type="domain" description="Alpha-L-fucosidase C-terminal" evidence="9">
    <location>
        <begin position="410"/>
        <end position="486"/>
    </location>
</feature>
<sequence>MNIKMISLGIFVVAAAGAKAAEHYKPTYDSLNAHQTPEWFRDAKLGIYTHWTPTTVGNENVGCGWYPFHMYCRDEKLNGHLEVKGKGPHPAYTGHVEKYGDPAEFGWKDVIKTFKPTQFDAAEWADLFLEAGARFAGPVAIHHDGYPMWASDVTRWNAGDMAGQDFSAELEREIRKRGMKFVASFHHSHTWRYFIPSYEFDGADPANVDLYFEPHEMGDPLSPRFRKWWRGLLNEYIEKYDPDMVWLDMGTRDIPDDLMYPFLADYYNHGLKEGKEVATTVKNYSPYLPGAIIDYEKGRVKDMQKNPWLTDDTAQPGWFFSNRDMDKTADELVDELVDIVSKNGCLLLNVGPNSDGVIPEAQKDLLRGLGAWMKVNGEAIYDTRPWNVAGEGPTKLRKEGSFSGKLKYTEKDIRYTKSKDGSTVYAMVLARPDREVVLTGVNGKKVCTVELIGYAGDLKWSQSDSELRIMFPSGAADSAAYAFRITL</sequence>
<dbReference type="InterPro" id="IPR016286">
    <property type="entry name" value="FUC_metazoa-typ"/>
</dbReference>
<dbReference type="InterPro" id="IPR057739">
    <property type="entry name" value="Glyco_hydro_29_N"/>
</dbReference>
<dbReference type="PRINTS" id="PR00741">
    <property type="entry name" value="GLHYDRLASE29"/>
</dbReference>
<evidence type="ECO:0000259" key="8">
    <source>
        <dbReference type="Pfam" id="PF01120"/>
    </source>
</evidence>
<dbReference type="SUPFAM" id="SSF51445">
    <property type="entry name" value="(Trans)glycosidases"/>
    <property type="match status" value="1"/>
</dbReference>
<reference evidence="10 11" key="1">
    <citation type="journal article" date="2024" name="Appl. Environ. Microbiol.">
        <title>Pontiella agarivorans sp. nov., a novel marine anaerobic bacterium capable of degrading macroalgal polysaccharides and fixing nitrogen.</title>
        <authorList>
            <person name="Liu N."/>
            <person name="Kivenson V."/>
            <person name="Peng X."/>
            <person name="Cui Z."/>
            <person name="Lankiewicz T.S."/>
            <person name="Gosselin K.M."/>
            <person name="English C.J."/>
            <person name="Blair E.M."/>
            <person name="O'Malley M.A."/>
            <person name="Valentine D.L."/>
        </authorList>
    </citation>
    <scope>NUCLEOTIDE SEQUENCE [LARGE SCALE GENOMIC DNA]</scope>
    <source>
        <strain evidence="10 11">NLcol2</strain>
    </source>
</reference>
<dbReference type="Gene3D" id="3.20.20.80">
    <property type="entry name" value="Glycosidases"/>
    <property type="match status" value="1"/>
</dbReference>
<evidence type="ECO:0000256" key="4">
    <source>
        <dbReference type="ARBA" id="ARBA00022729"/>
    </source>
</evidence>
<comment type="caution">
    <text evidence="10">The sequence shown here is derived from an EMBL/GenBank/DDBJ whole genome shotgun (WGS) entry which is preliminary data.</text>
</comment>
<proteinExistence type="inferred from homology"/>
<dbReference type="PANTHER" id="PTHR10030">
    <property type="entry name" value="ALPHA-L-FUCOSIDASE"/>
    <property type="match status" value="1"/>
</dbReference>
<dbReference type="InterPro" id="IPR017853">
    <property type="entry name" value="GH"/>
</dbReference>
<dbReference type="Pfam" id="PF16757">
    <property type="entry name" value="Fucosidase_C"/>
    <property type="match status" value="1"/>
</dbReference>
<protein>
    <recommendedName>
        <fullName evidence="3">alpha-L-fucosidase</fullName>
        <ecNumber evidence="3">3.2.1.51</ecNumber>
    </recommendedName>
</protein>
<keyword evidence="11" id="KW-1185">Reference proteome</keyword>
<evidence type="ECO:0000256" key="5">
    <source>
        <dbReference type="ARBA" id="ARBA00022801"/>
    </source>
</evidence>
<comment type="function">
    <text evidence="1">Alpha-L-fucosidase is responsible for hydrolyzing the alpha-1,6-linked fucose joined to the reducing-end N-acetylglucosamine of the carbohydrate moieties of glycoproteins.</text>
</comment>
<evidence type="ECO:0000313" key="10">
    <source>
        <dbReference type="EMBL" id="MDZ8119116.1"/>
    </source>
</evidence>
<dbReference type="InterPro" id="IPR013780">
    <property type="entry name" value="Glyco_hydro_b"/>
</dbReference>
<feature type="chain" id="PRO_5047102015" description="alpha-L-fucosidase" evidence="7">
    <location>
        <begin position="21"/>
        <end position="487"/>
    </location>
</feature>
<accession>A0ABU5MYF2</accession>
<evidence type="ECO:0000256" key="3">
    <source>
        <dbReference type="ARBA" id="ARBA00012662"/>
    </source>
</evidence>
<dbReference type="Proteomes" id="UP001290861">
    <property type="component" value="Unassembled WGS sequence"/>
</dbReference>
<dbReference type="EMBL" id="JARVCO010000010">
    <property type="protein sequence ID" value="MDZ8119116.1"/>
    <property type="molecule type" value="Genomic_DNA"/>
</dbReference>
<evidence type="ECO:0000256" key="7">
    <source>
        <dbReference type="SAM" id="SignalP"/>
    </source>
</evidence>
<dbReference type="RefSeq" id="WP_322608905.1">
    <property type="nucleotide sequence ID" value="NZ_JARVCO010000010.1"/>
</dbReference>